<dbReference type="Proteomes" id="UP000663297">
    <property type="component" value="Chromosome 4"/>
</dbReference>
<evidence type="ECO:0000313" key="2">
    <source>
        <dbReference type="EMBL" id="QPC66788.1"/>
    </source>
</evidence>
<gene>
    <name evidence="2" type="ORF">HYE67_009019</name>
</gene>
<protein>
    <submittedName>
        <fullName evidence="2">Uncharacterized protein</fullName>
    </submittedName>
</protein>
<accession>A0A7S8HZB5</accession>
<name>A0A7S8HZB5_FUSCU</name>
<reference evidence="2" key="1">
    <citation type="submission" date="2020-11" db="EMBL/GenBank/DDBJ databases">
        <title>The chromosome-scale genome resource for two endophytic Fusarium species: F. culmorum and F. pseudograminearum.</title>
        <authorList>
            <person name="Yuan Z."/>
        </authorList>
    </citation>
    <scope>NUCLEOTIDE SEQUENCE</scope>
    <source>
        <strain evidence="2">Class2-1B</strain>
    </source>
</reference>
<feature type="region of interest" description="Disordered" evidence="1">
    <location>
        <begin position="33"/>
        <end position="64"/>
    </location>
</feature>
<proteinExistence type="predicted"/>
<dbReference type="EMBL" id="CP064750">
    <property type="protein sequence ID" value="QPC66788.1"/>
    <property type="molecule type" value="Genomic_DNA"/>
</dbReference>
<evidence type="ECO:0000256" key="1">
    <source>
        <dbReference type="SAM" id="MobiDB-lite"/>
    </source>
</evidence>
<sequence length="64" mass="7121">MHKPFDTERASIVFPGSDINKSTPIQRAAVVAPDQLNTQSGPRQRPAQLEDEDNSMFRPEDIAV</sequence>
<dbReference type="AlphaFoldDB" id="A0A7S8HZB5"/>
<evidence type="ECO:0000313" key="3">
    <source>
        <dbReference type="Proteomes" id="UP000663297"/>
    </source>
</evidence>
<organism evidence="2 3">
    <name type="scientific">Fusarium culmorum</name>
    <dbReference type="NCBI Taxonomy" id="5516"/>
    <lineage>
        <taxon>Eukaryota</taxon>
        <taxon>Fungi</taxon>
        <taxon>Dikarya</taxon>
        <taxon>Ascomycota</taxon>
        <taxon>Pezizomycotina</taxon>
        <taxon>Sordariomycetes</taxon>
        <taxon>Hypocreomycetidae</taxon>
        <taxon>Hypocreales</taxon>
        <taxon>Nectriaceae</taxon>
        <taxon>Fusarium</taxon>
    </lineage>
</organism>